<dbReference type="AlphaFoldDB" id="A0A024GN56"/>
<name>A0A024GN56_9STRA</name>
<dbReference type="OrthoDB" id="69973at2759"/>
<gene>
    <name evidence="2" type="ORF">BN9_093950</name>
</gene>
<dbReference type="EMBL" id="CAIX01000215">
    <property type="protein sequence ID" value="CCI48322.1"/>
    <property type="molecule type" value="Genomic_DNA"/>
</dbReference>
<protein>
    <submittedName>
        <fullName evidence="2">Uncharacterized protein</fullName>
    </submittedName>
</protein>
<proteinExistence type="predicted"/>
<evidence type="ECO:0000256" key="1">
    <source>
        <dbReference type="SAM" id="MobiDB-lite"/>
    </source>
</evidence>
<dbReference type="InParanoid" id="A0A024GN56"/>
<accession>A0A024GN56</accession>
<comment type="caution">
    <text evidence="2">The sequence shown here is derived from an EMBL/GenBank/DDBJ whole genome shotgun (WGS) entry which is preliminary data.</text>
</comment>
<evidence type="ECO:0000313" key="2">
    <source>
        <dbReference type="EMBL" id="CCI48322.1"/>
    </source>
</evidence>
<feature type="compositionally biased region" description="Basic and acidic residues" evidence="1">
    <location>
        <begin position="292"/>
        <end position="306"/>
    </location>
</feature>
<sequence>MGRYSLIYEKSPPPFVFQYESFPLAIGLTSAMHGTHPYSVQLQVILRYWDTKEIVTDPLSLEVVPLDQNELVLSREVKICQLICHLGRLPEGQSTYLEVMAHNADFESAISPPICVVKEKLVISHEPPELWFKDEGGREKCMQIKIKLQAAPGRKCENRIIPLDIQLYYESGERVSSQRILRLFPDLQPNMVSGSTVISFRIDDVSKNHQGQSFMLLIGPDVNDHPNMFRDIAPVKSTPIAIRSKRNKRRLLTQANGAVKNLSARFHPRSQKSLIMIQKSMPYNTSFPQNRPESDEHLNHRPKEAQPARLSKNAAFSSVDANPHQQNSSDSSVEWSIIGYQVYPNGNMNCERPIYRCNHCHRLIDSDRRKAQALADPAIHEKDCLLVKAAEVFPSSIDRNGNKSCEINGFRPYSDAVDSSFRIMEEREFSAQMTHSTTTVSPSNPVKRFINSVQNNSVSDAIDSTQRWYGIHEPIVHTPSKITKMETQLQWKQNSEAQESEDLVYYILAQMYCNVVQQSIGFPSFDSDQQLVIRSLLFDRLFSHLCLQIGFYQETHVDCMTQVIFYPLAQVCITEEERIYLLQLFQQAYQVNAPSLHKLSNYEYNLVLLRENALMYYWSLSVSSLLVT</sequence>
<evidence type="ECO:0000313" key="3">
    <source>
        <dbReference type="Proteomes" id="UP000053237"/>
    </source>
</evidence>
<reference evidence="2 3" key="1">
    <citation type="submission" date="2012-05" db="EMBL/GenBank/DDBJ databases">
        <title>Recombination and specialization in a pathogen metapopulation.</title>
        <authorList>
            <person name="Gardiner A."/>
            <person name="Kemen E."/>
            <person name="Schultz-Larsen T."/>
            <person name="MacLean D."/>
            <person name="Van Oosterhout C."/>
            <person name="Jones J.D.G."/>
        </authorList>
    </citation>
    <scope>NUCLEOTIDE SEQUENCE [LARGE SCALE GENOMIC DNA]</scope>
    <source>
        <strain evidence="2 3">Ac Nc2</strain>
    </source>
</reference>
<keyword evidence="3" id="KW-1185">Reference proteome</keyword>
<organism evidence="2 3">
    <name type="scientific">Albugo candida</name>
    <dbReference type="NCBI Taxonomy" id="65357"/>
    <lineage>
        <taxon>Eukaryota</taxon>
        <taxon>Sar</taxon>
        <taxon>Stramenopiles</taxon>
        <taxon>Oomycota</taxon>
        <taxon>Peronosporomycetes</taxon>
        <taxon>Albuginales</taxon>
        <taxon>Albuginaceae</taxon>
        <taxon>Albugo</taxon>
    </lineage>
</organism>
<feature type="region of interest" description="Disordered" evidence="1">
    <location>
        <begin position="283"/>
        <end position="311"/>
    </location>
</feature>
<dbReference type="Proteomes" id="UP000053237">
    <property type="component" value="Unassembled WGS sequence"/>
</dbReference>